<dbReference type="SUPFAM" id="SSF48371">
    <property type="entry name" value="ARM repeat"/>
    <property type="match status" value="1"/>
</dbReference>
<evidence type="ECO:0000256" key="7">
    <source>
        <dbReference type="SAM" id="MobiDB-lite"/>
    </source>
</evidence>
<dbReference type="PANTHER" id="PTHR13102:SF0">
    <property type="entry name" value="NUCLEOLAR PROTEIN 9"/>
    <property type="match status" value="1"/>
</dbReference>
<feature type="compositionally biased region" description="Basic and acidic residues" evidence="7">
    <location>
        <begin position="631"/>
        <end position="641"/>
    </location>
</feature>
<comment type="caution">
    <text evidence="8">The sequence shown here is derived from an EMBL/GenBank/DDBJ whole genome shotgun (WGS) entry which is preliminary data.</text>
</comment>
<dbReference type="GO" id="GO:0000056">
    <property type="term" value="P:ribosomal small subunit export from nucleus"/>
    <property type="evidence" value="ECO:0007669"/>
    <property type="project" value="TreeGrafter"/>
</dbReference>
<feature type="compositionally biased region" description="Basic residues" evidence="7">
    <location>
        <begin position="7"/>
        <end position="16"/>
    </location>
</feature>
<evidence type="ECO:0000256" key="5">
    <source>
        <dbReference type="ARBA" id="ARBA00030932"/>
    </source>
</evidence>
<proteinExistence type="predicted"/>
<evidence type="ECO:0000256" key="4">
    <source>
        <dbReference type="ARBA" id="ARBA00024893"/>
    </source>
</evidence>
<dbReference type="PANTHER" id="PTHR13102">
    <property type="entry name" value="NUCLEOLAR PROTEIN 9"/>
    <property type="match status" value="1"/>
</dbReference>
<comment type="function">
    <text evidence="4">RNA-binding nucleolar protein required for pre-rRNA processing. Involved in production of 18S rRNA and assembly of small ribosomal subunit.</text>
</comment>
<accession>A0AA43QHK1</accession>
<dbReference type="InterPro" id="IPR011989">
    <property type="entry name" value="ARM-like"/>
</dbReference>
<dbReference type="GO" id="GO:0003723">
    <property type="term" value="F:RNA binding"/>
    <property type="evidence" value="ECO:0007669"/>
    <property type="project" value="InterPro"/>
</dbReference>
<protein>
    <recommendedName>
        <fullName evidence="2">Nucleolar protein 9</fullName>
    </recommendedName>
    <alternativeName>
        <fullName evidence="5 6">Pumilio domain-containing protein NOP9</fullName>
    </alternativeName>
</protein>
<evidence type="ECO:0000256" key="2">
    <source>
        <dbReference type="ARBA" id="ARBA00016427"/>
    </source>
</evidence>
<evidence type="ECO:0000256" key="3">
    <source>
        <dbReference type="ARBA" id="ARBA00022737"/>
    </source>
</evidence>
<dbReference type="GO" id="GO:0000480">
    <property type="term" value="P:endonucleolytic cleavage in 5'-ETS of tricistronic rRNA transcript (SSU-rRNA, 5.8S rRNA, LSU-rRNA)"/>
    <property type="evidence" value="ECO:0007669"/>
    <property type="project" value="TreeGrafter"/>
</dbReference>
<dbReference type="EMBL" id="JAPUFD010000001">
    <property type="protein sequence ID" value="MDI1484991.1"/>
    <property type="molecule type" value="Genomic_DNA"/>
</dbReference>
<dbReference type="GO" id="GO:0030688">
    <property type="term" value="C:preribosome, small subunit precursor"/>
    <property type="evidence" value="ECO:0007669"/>
    <property type="project" value="TreeGrafter"/>
</dbReference>
<dbReference type="InterPro" id="IPR040000">
    <property type="entry name" value="NOP9"/>
</dbReference>
<feature type="region of interest" description="Disordered" evidence="7">
    <location>
        <begin position="1"/>
        <end position="29"/>
    </location>
</feature>
<reference evidence="8" key="1">
    <citation type="journal article" date="2023" name="Genome Biol. Evol.">
        <title>First Whole Genome Sequence and Flow Cytometry Genome Size Data for the Lichen-Forming Fungus Ramalina farinacea (Ascomycota).</title>
        <authorList>
            <person name="Llewellyn T."/>
            <person name="Mian S."/>
            <person name="Hill R."/>
            <person name="Leitch I.J."/>
            <person name="Gaya E."/>
        </authorList>
    </citation>
    <scope>NUCLEOTIDE SEQUENCE</scope>
    <source>
        <strain evidence="8">LIQ254RAFAR</strain>
    </source>
</reference>
<dbReference type="GO" id="GO:0030686">
    <property type="term" value="C:90S preribosome"/>
    <property type="evidence" value="ECO:0007669"/>
    <property type="project" value="TreeGrafter"/>
</dbReference>
<dbReference type="GO" id="GO:0000472">
    <property type="term" value="P:endonucleolytic cleavage to generate mature 5'-end of SSU-rRNA from (SSU-rRNA, 5.8S rRNA, LSU-rRNA)"/>
    <property type="evidence" value="ECO:0007669"/>
    <property type="project" value="TreeGrafter"/>
</dbReference>
<name>A0AA43QHK1_9LECA</name>
<comment type="subcellular location">
    <subcellularLocation>
        <location evidence="1">Nucleus</location>
        <location evidence="1">Nucleolus</location>
    </subcellularLocation>
</comment>
<dbReference type="GO" id="GO:0000447">
    <property type="term" value="P:endonucleolytic cleavage in ITS1 to separate SSU-rRNA from 5.8S rRNA and LSU-rRNA from tricistronic rRNA transcript (SSU-rRNA, 5.8S rRNA, LSU-rRNA)"/>
    <property type="evidence" value="ECO:0007669"/>
    <property type="project" value="TreeGrafter"/>
</dbReference>
<dbReference type="Pfam" id="PF22493">
    <property type="entry name" value="PUF_NOP9"/>
    <property type="match status" value="1"/>
</dbReference>
<dbReference type="AlphaFoldDB" id="A0AA43QHK1"/>
<keyword evidence="3" id="KW-0677">Repeat</keyword>
<keyword evidence="9" id="KW-1185">Reference proteome</keyword>
<evidence type="ECO:0000313" key="8">
    <source>
        <dbReference type="EMBL" id="MDI1484991.1"/>
    </source>
</evidence>
<dbReference type="Proteomes" id="UP001161017">
    <property type="component" value="Unassembled WGS sequence"/>
</dbReference>
<gene>
    <name evidence="8" type="primary">NOP9</name>
    <name evidence="8" type="ORF">OHK93_000125</name>
</gene>
<dbReference type="InterPro" id="IPR016024">
    <property type="entry name" value="ARM-type_fold"/>
</dbReference>
<evidence type="ECO:0000256" key="1">
    <source>
        <dbReference type="ARBA" id="ARBA00004604"/>
    </source>
</evidence>
<evidence type="ECO:0000313" key="9">
    <source>
        <dbReference type="Proteomes" id="UP001161017"/>
    </source>
</evidence>
<feature type="region of interest" description="Disordered" evidence="7">
    <location>
        <begin position="620"/>
        <end position="666"/>
    </location>
</feature>
<dbReference type="GO" id="GO:0005730">
    <property type="term" value="C:nucleolus"/>
    <property type="evidence" value="ECO:0007669"/>
    <property type="project" value="UniProtKB-SubCell"/>
</dbReference>
<dbReference type="InterPro" id="IPR001313">
    <property type="entry name" value="Pumilio_RNA-bd_rpt"/>
</dbReference>
<dbReference type="SMART" id="SM00025">
    <property type="entry name" value="Pumilio"/>
    <property type="match status" value="4"/>
</dbReference>
<organism evidence="8 9">
    <name type="scientific">Ramalina farinacea</name>
    <dbReference type="NCBI Taxonomy" id="258253"/>
    <lineage>
        <taxon>Eukaryota</taxon>
        <taxon>Fungi</taxon>
        <taxon>Dikarya</taxon>
        <taxon>Ascomycota</taxon>
        <taxon>Pezizomycotina</taxon>
        <taxon>Lecanoromycetes</taxon>
        <taxon>OSLEUM clade</taxon>
        <taxon>Lecanoromycetidae</taxon>
        <taxon>Lecanorales</taxon>
        <taxon>Lecanorineae</taxon>
        <taxon>Ramalinaceae</taxon>
        <taxon>Ramalina</taxon>
    </lineage>
</organism>
<dbReference type="Gene3D" id="1.25.10.10">
    <property type="entry name" value="Leucine-rich Repeat Variant"/>
    <property type="match status" value="2"/>
</dbReference>
<evidence type="ECO:0000256" key="6">
    <source>
        <dbReference type="ARBA" id="ARBA00031929"/>
    </source>
</evidence>
<sequence>MPQEKKQRGRREAKKRKLDETVLGSESNRQNLDEDVEIIVDDDHPKRIHQALDRRDYTAQDLPFYGLLDEQEQEYFKSADSVIELNQFNDSEERDLFLSNVFKEADGKELKIANSQSCSRIMERLILLSTPAQLKAIFQKFNGHFLNLIQHRFASHCCEALFLKAAFITSEEASLEMESSPSMESMFLNLVSELKPHLGFLVSDTFASHPLRVLLAILSGMPLEASRTTSTLQSKKKEHISVPRTLANASETDKTRFVPTSFSNAVDEILHTGMADLDTSSLRALSTQPVANPVLQIMLELELTRSGKKDAKNPNSLFCKLLPDDPLVEGTESAAFFEHLLYDPVGSRLLEVLVTHAPGKTFNAIYRNLLSERIGIVARNETAVFVVVKVIERLSKDDLRTAMRYIVNKLDVLVKRSRTIVIKTLIERCRAREVDVQPIADSFQTFYGSQLPQTIAELLEIGNKDTVDMSVDRRKQLELHDFPKTHISLLFQSMLELPSPLRDLFNDALLQISTPDLISMAKDRAASRVLQLALTCKDQTIGFRRLLMKRFAGTLSSLATDIVASHLVDAMWEGSSGMKFARETMAEELLRDETSIRDSIPGRAVWRNWKMDLYKTRRRDWADESTSGGKTDIEIARDRHAAQKSRHQQKAEALLRRPPQKRVVEA</sequence>